<dbReference type="SMART" id="SM00345">
    <property type="entry name" value="HTH_GNTR"/>
    <property type="match status" value="1"/>
</dbReference>
<keyword evidence="8" id="KW-1185">Reference proteome</keyword>
<evidence type="ECO:0000313" key="6">
    <source>
        <dbReference type="EMBL" id="KAA8824593.1"/>
    </source>
</evidence>
<sequence>MPVYEQIRGQIEAAIRTGALQGGDKLPSVRQLAGDLRIAPGTVAKAYAELAEQGLIDTGLGRAARVRRVDRLPDPLLAAAESFVREARRLDVSFDEAVNALRAKW</sequence>
<name>A0A5J5DZ25_9BIFI</name>
<dbReference type="InterPro" id="IPR000524">
    <property type="entry name" value="Tscrpt_reg_HTH_GntR"/>
</dbReference>
<keyword evidence="2" id="KW-0238">DNA-binding</keyword>
<dbReference type="PANTHER" id="PTHR38445:SF9">
    <property type="entry name" value="HTH-TYPE TRANSCRIPTIONAL REPRESSOR YTRA"/>
    <property type="match status" value="1"/>
</dbReference>
<organism evidence="6 7">
    <name type="scientific">Bifidobacterium vespertilionis</name>
    <dbReference type="NCBI Taxonomy" id="2562524"/>
    <lineage>
        <taxon>Bacteria</taxon>
        <taxon>Bacillati</taxon>
        <taxon>Actinomycetota</taxon>
        <taxon>Actinomycetes</taxon>
        <taxon>Bifidobacteriales</taxon>
        <taxon>Bifidobacteriaceae</taxon>
        <taxon>Bifidobacterium</taxon>
    </lineage>
</organism>
<evidence type="ECO:0000313" key="5">
    <source>
        <dbReference type="EMBL" id="KAA8822148.1"/>
    </source>
</evidence>
<evidence type="ECO:0000259" key="4">
    <source>
        <dbReference type="PROSITE" id="PS50949"/>
    </source>
</evidence>
<dbReference type="SUPFAM" id="SSF46785">
    <property type="entry name" value="Winged helix' DNA-binding domain"/>
    <property type="match status" value="1"/>
</dbReference>
<dbReference type="Gene3D" id="1.10.10.10">
    <property type="entry name" value="Winged helix-like DNA-binding domain superfamily/Winged helix DNA-binding domain"/>
    <property type="match status" value="1"/>
</dbReference>
<evidence type="ECO:0000256" key="2">
    <source>
        <dbReference type="ARBA" id="ARBA00023125"/>
    </source>
</evidence>
<reference evidence="7 8" key="1">
    <citation type="journal article" date="2019" name="Syst. Appl. Microbiol.">
        <title>Characterization of Bifidobacterium species in feaces of the Egyptian fruit bat: Description of B. vespertilionis sp. nov. and B. rousetti sp. nov.</title>
        <authorList>
            <person name="Modesto M."/>
            <person name="Satti M."/>
            <person name="Watanabe K."/>
            <person name="Puglisi E."/>
            <person name="Morelli L."/>
            <person name="Huang C.-H."/>
            <person name="Liou J.-S."/>
            <person name="Miyashita M."/>
            <person name="Tamura T."/>
            <person name="Saito S."/>
            <person name="Mori K."/>
            <person name="Huang L."/>
            <person name="Sciavilla P."/>
            <person name="Sandri C."/>
            <person name="Spiezio C."/>
            <person name="Vitali F."/>
            <person name="Cavalieri D."/>
            <person name="Perpetuini G."/>
            <person name="Tofalo R."/>
            <person name="Bonetti A."/>
            <person name="Arita M."/>
            <person name="Mattarelli P."/>
        </authorList>
    </citation>
    <scope>NUCLEOTIDE SEQUENCE [LARGE SCALE GENOMIC DNA]</scope>
    <source>
        <strain evidence="5 8">RST16</strain>
        <strain evidence="6 7">RST8</strain>
    </source>
</reference>
<comment type="caution">
    <text evidence="6">The sequence shown here is derived from an EMBL/GenBank/DDBJ whole genome shotgun (WGS) entry which is preliminary data.</text>
</comment>
<dbReference type="Proteomes" id="UP000374630">
    <property type="component" value="Unassembled WGS sequence"/>
</dbReference>
<dbReference type="CDD" id="cd07377">
    <property type="entry name" value="WHTH_GntR"/>
    <property type="match status" value="1"/>
</dbReference>
<dbReference type="GO" id="GO:0003677">
    <property type="term" value="F:DNA binding"/>
    <property type="evidence" value="ECO:0007669"/>
    <property type="project" value="UniProtKB-KW"/>
</dbReference>
<dbReference type="Proteomes" id="UP000345527">
    <property type="component" value="Unassembled WGS sequence"/>
</dbReference>
<dbReference type="GO" id="GO:0003700">
    <property type="term" value="F:DNA-binding transcription factor activity"/>
    <property type="evidence" value="ECO:0007669"/>
    <property type="project" value="InterPro"/>
</dbReference>
<feature type="domain" description="HTH gntR-type" evidence="4">
    <location>
        <begin position="1"/>
        <end position="69"/>
    </location>
</feature>
<dbReference type="InterPro" id="IPR036388">
    <property type="entry name" value="WH-like_DNA-bd_sf"/>
</dbReference>
<dbReference type="PROSITE" id="PS50949">
    <property type="entry name" value="HTH_GNTR"/>
    <property type="match status" value="1"/>
</dbReference>
<dbReference type="EMBL" id="RZOA01000002">
    <property type="protein sequence ID" value="KAA8824593.1"/>
    <property type="molecule type" value="Genomic_DNA"/>
</dbReference>
<evidence type="ECO:0000313" key="8">
    <source>
        <dbReference type="Proteomes" id="UP000374630"/>
    </source>
</evidence>
<protein>
    <submittedName>
        <fullName evidence="6">GntR family transcriptional regulator</fullName>
    </submittedName>
</protein>
<dbReference type="InterPro" id="IPR036390">
    <property type="entry name" value="WH_DNA-bd_sf"/>
</dbReference>
<dbReference type="EMBL" id="RZNZ01000002">
    <property type="protein sequence ID" value="KAA8822148.1"/>
    <property type="molecule type" value="Genomic_DNA"/>
</dbReference>
<gene>
    <name evidence="6" type="ORF">EM848_01855</name>
    <name evidence="5" type="ORF">EMO90_02370</name>
</gene>
<evidence type="ECO:0000313" key="7">
    <source>
        <dbReference type="Proteomes" id="UP000345527"/>
    </source>
</evidence>
<dbReference type="Pfam" id="PF00392">
    <property type="entry name" value="GntR"/>
    <property type="match status" value="1"/>
</dbReference>
<keyword evidence="1" id="KW-0805">Transcription regulation</keyword>
<accession>A0A5J5DZ25</accession>
<proteinExistence type="predicted"/>
<evidence type="ECO:0000256" key="3">
    <source>
        <dbReference type="ARBA" id="ARBA00023163"/>
    </source>
</evidence>
<keyword evidence="3" id="KW-0804">Transcription</keyword>
<dbReference type="OrthoDB" id="4307011at2"/>
<evidence type="ECO:0000256" key="1">
    <source>
        <dbReference type="ARBA" id="ARBA00023015"/>
    </source>
</evidence>
<dbReference type="PANTHER" id="PTHR38445">
    <property type="entry name" value="HTH-TYPE TRANSCRIPTIONAL REPRESSOR YTRA"/>
    <property type="match status" value="1"/>
</dbReference>
<dbReference type="AlphaFoldDB" id="A0A5J5DZ25"/>